<protein>
    <submittedName>
        <fullName evidence="2">Uncharacterized protein</fullName>
    </submittedName>
</protein>
<feature type="compositionally biased region" description="Polar residues" evidence="1">
    <location>
        <begin position="561"/>
        <end position="573"/>
    </location>
</feature>
<feature type="compositionally biased region" description="Polar residues" evidence="1">
    <location>
        <begin position="61"/>
        <end position="75"/>
    </location>
</feature>
<feature type="compositionally biased region" description="Basic and acidic residues" evidence="1">
    <location>
        <begin position="527"/>
        <end position="537"/>
    </location>
</feature>
<sequence length="657" mass="73014">MPASPTNVDSGVMSSMTQQRSYAAFFEDFDEDTNDVIPESKTVANVAAKRSSPKSDIRPLVTSTDGASDSGYSSRTAATLGSAELLPNGKKSPILVRLDTAIVNRDLERVRGRVFNDRDKKQAKGKVGEKERERVEERVEEREKEREKEMAKESAKEREKQEDSRESSSSPSTAATMHPSQHRSSSRPAPKRPSSKARKRGMSYGHYAPDTCPGCDLIGYSTVNMGHPPNHHTMDYPHYMHGYDVPAFPHPYHYPPIVTQEAVSSRRNGSNSFHQNRPISFHSGAMGDMSMYMQMPPPQSYEHGPPISASAYTHYMQPYIPGGSVIPVQHSSQMPYDSGPHPIFERPRASSTSRSPEKPPSARRGSMYGTPVVEYPASPSHKSDTLQRRPSAREARARRQSQSFDTAEDFYRTPQPPVPKNKPPPQVIIPPRPPPSLPPDVRRHSASKALRALPSHTTRPVRKNARETPFPPRPQPTQHPKEKNPRLPRLPYNDNSRVSARHASPSKTSRRRCSSVYGLEQQSQAKDILDQRQREAEEYQSSRSSRAMPVSLATLVKSRRSNLADSDSGSLRTPTDRSRGSDAKTKSGLGVSTTTSASASRQEDDGITVMFGGLTIGLSKDSMDGRINVRSGEEGVFELNIEGRSRPKRYLVLNRKC</sequence>
<gene>
    <name evidence="2" type="ORF">PAAG_11055</name>
</gene>
<feature type="region of interest" description="Disordered" evidence="1">
    <location>
        <begin position="326"/>
        <end position="604"/>
    </location>
</feature>
<dbReference type="EMBL" id="KN293992">
    <property type="protein sequence ID" value="KGQ02106.1"/>
    <property type="molecule type" value="Genomic_DNA"/>
</dbReference>
<dbReference type="AlphaFoldDB" id="A0A0A2V2U8"/>
<name>A0A0A2V2U8_PARBA</name>
<dbReference type="RefSeq" id="XP_015703569.1">
    <property type="nucleotide sequence ID" value="XM_015846765.1"/>
</dbReference>
<feature type="compositionally biased region" description="Basic and acidic residues" evidence="1">
    <location>
        <begin position="574"/>
        <end position="585"/>
    </location>
</feature>
<dbReference type="STRING" id="502779.A0A0A2V2U8"/>
<feature type="compositionally biased region" description="Basic and acidic residues" evidence="1">
    <location>
        <begin position="381"/>
        <end position="397"/>
    </location>
</feature>
<dbReference type="eggNOG" id="ENOG502QS87">
    <property type="taxonomic scope" value="Eukaryota"/>
</dbReference>
<dbReference type="VEuPathDB" id="FungiDB:PAAG_11055"/>
<accession>A0A0A2V2U8</accession>
<evidence type="ECO:0000256" key="1">
    <source>
        <dbReference type="SAM" id="MobiDB-lite"/>
    </source>
</evidence>
<dbReference type="OMA" id="GRSNSYH"/>
<dbReference type="OrthoDB" id="5407458at2759"/>
<feature type="compositionally biased region" description="Basic and acidic residues" evidence="1">
    <location>
        <begin position="119"/>
        <end position="166"/>
    </location>
</feature>
<reference evidence="2 3" key="1">
    <citation type="journal article" date="2011" name="PLoS Genet.">
        <title>Comparative genomic analysis of human fungal pathogens causing paracoccidioidomycosis.</title>
        <authorList>
            <person name="Desjardins C.A."/>
            <person name="Champion M.D."/>
            <person name="Holder J.W."/>
            <person name="Muszewska A."/>
            <person name="Goldberg J."/>
            <person name="Bailao A.M."/>
            <person name="Brigido M.M."/>
            <person name="Ferreira M.E."/>
            <person name="Garcia A.M."/>
            <person name="Grynberg M."/>
            <person name="Gujja S."/>
            <person name="Heiman D.I."/>
            <person name="Henn M.R."/>
            <person name="Kodira C.D."/>
            <person name="Leon-Narvaez H."/>
            <person name="Longo L.V."/>
            <person name="Ma L.J."/>
            <person name="Malavazi I."/>
            <person name="Matsuo A.L."/>
            <person name="Morais F.V."/>
            <person name="Pereira M."/>
            <person name="Rodriguez-Brito S."/>
            <person name="Sakthikumar S."/>
            <person name="Salem-Izacc S.M."/>
            <person name="Sykes S.M."/>
            <person name="Teixeira M.M."/>
            <person name="Vallejo M.C."/>
            <person name="Walter M.E."/>
            <person name="Yandava C."/>
            <person name="Young S."/>
            <person name="Zeng Q."/>
            <person name="Zucker J."/>
            <person name="Felipe M.S."/>
            <person name="Goldman G.H."/>
            <person name="Haas B.J."/>
            <person name="McEwen J.G."/>
            <person name="Nino-Vega G."/>
            <person name="Puccia R."/>
            <person name="San-Blas G."/>
            <person name="Soares C.M."/>
            <person name="Birren B.W."/>
            <person name="Cuomo C.A."/>
        </authorList>
    </citation>
    <scope>NUCLEOTIDE SEQUENCE [LARGE SCALE GENOMIC DNA]</scope>
    <source>
        <strain evidence="3">ATCC MYA-826 / Pb01</strain>
    </source>
</reference>
<evidence type="ECO:0000313" key="3">
    <source>
        <dbReference type="Proteomes" id="UP000002059"/>
    </source>
</evidence>
<feature type="compositionally biased region" description="Pro residues" evidence="1">
    <location>
        <begin position="414"/>
        <end position="438"/>
    </location>
</feature>
<dbReference type="Proteomes" id="UP000002059">
    <property type="component" value="Partially assembled WGS sequence"/>
</dbReference>
<dbReference type="GeneID" id="9101186"/>
<dbReference type="KEGG" id="pbl:PAAG_11055"/>
<feature type="compositionally biased region" description="Basic residues" evidence="1">
    <location>
        <begin position="180"/>
        <end position="201"/>
    </location>
</feature>
<feature type="region of interest" description="Disordered" evidence="1">
    <location>
        <begin position="44"/>
        <end position="75"/>
    </location>
</feature>
<organism evidence="2 3">
    <name type="scientific">Paracoccidioides lutzii (strain ATCC MYA-826 / Pb01)</name>
    <name type="common">Paracoccidioides brasiliensis</name>
    <dbReference type="NCBI Taxonomy" id="502779"/>
    <lineage>
        <taxon>Eukaryota</taxon>
        <taxon>Fungi</taxon>
        <taxon>Dikarya</taxon>
        <taxon>Ascomycota</taxon>
        <taxon>Pezizomycotina</taxon>
        <taxon>Eurotiomycetes</taxon>
        <taxon>Eurotiomycetidae</taxon>
        <taxon>Onygenales</taxon>
        <taxon>Ajellomycetaceae</taxon>
        <taxon>Paracoccidioides</taxon>
    </lineage>
</organism>
<feature type="region of interest" description="Disordered" evidence="1">
    <location>
        <begin position="119"/>
        <end position="205"/>
    </location>
</feature>
<proteinExistence type="predicted"/>
<evidence type="ECO:0000313" key="2">
    <source>
        <dbReference type="EMBL" id="KGQ02106.1"/>
    </source>
</evidence>
<dbReference type="HOGENOM" id="CLU_027509_0_0_1"/>
<keyword evidence="3" id="KW-1185">Reference proteome</keyword>
<feature type="compositionally biased region" description="Polar residues" evidence="1">
    <location>
        <begin position="590"/>
        <end position="600"/>
    </location>
</feature>